<evidence type="ECO:0000313" key="1">
    <source>
        <dbReference type="EMBL" id="TPG37560.1"/>
    </source>
</evidence>
<dbReference type="EMBL" id="RCZH01000013">
    <property type="protein sequence ID" value="TPG37560.1"/>
    <property type="molecule type" value="Genomic_DNA"/>
</dbReference>
<reference evidence="1 2" key="1">
    <citation type="journal article" date="2019" name="Environ. Microbiol.">
        <title>Species interactions and distinct microbial communities in high Arctic permafrost affected cryosols are associated with the CH4 and CO2 gas fluxes.</title>
        <authorList>
            <person name="Altshuler I."/>
            <person name="Hamel J."/>
            <person name="Turney S."/>
            <person name="Magnuson E."/>
            <person name="Levesque R."/>
            <person name="Greer C."/>
            <person name="Whyte L.G."/>
        </authorList>
    </citation>
    <scope>NUCLEOTIDE SEQUENCE [LARGE SCALE GENOMIC DNA]</scope>
    <source>
        <strain evidence="1 2">42</strain>
    </source>
</reference>
<comment type="caution">
    <text evidence="1">The sequence shown here is derived from an EMBL/GenBank/DDBJ whole genome shotgun (WGS) entry which is preliminary data.</text>
</comment>
<dbReference type="Proteomes" id="UP000319700">
    <property type="component" value="Unassembled WGS sequence"/>
</dbReference>
<name>A0A502EM03_9FLAO</name>
<sequence>MKKTTLIKILIGLVTVLIILVSLSFIDSHNDFEEQLSINKKVDSVMQDDAQQRYLHDLTVRNKQIRNSWKDYIKISTNDYKYFDLGGVENLKIICRNDTPYKLDVVYVDICYIIDDGTCYKTEELTFNNVPPNSEMSLDAPNSPRGKRISVDILEMYSDELNFLYNLTTALPDGTNDPYFSKERHR</sequence>
<protein>
    <submittedName>
        <fullName evidence="1">Uncharacterized protein</fullName>
    </submittedName>
</protein>
<keyword evidence="2" id="KW-1185">Reference proteome</keyword>
<proteinExistence type="predicted"/>
<dbReference type="AlphaFoldDB" id="A0A502EM03"/>
<evidence type="ECO:0000313" key="2">
    <source>
        <dbReference type="Proteomes" id="UP000319700"/>
    </source>
</evidence>
<dbReference type="OrthoDB" id="9764015at2"/>
<gene>
    <name evidence="1" type="ORF">EAH81_18900</name>
</gene>
<organism evidence="1 2">
    <name type="scientific">Flavobacterium pectinovorum</name>
    <dbReference type="NCBI Taxonomy" id="29533"/>
    <lineage>
        <taxon>Bacteria</taxon>
        <taxon>Pseudomonadati</taxon>
        <taxon>Bacteroidota</taxon>
        <taxon>Flavobacteriia</taxon>
        <taxon>Flavobacteriales</taxon>
        <taxon>Flavobacteriaceae</taxon>
        <taxon>Flavobacterium</taxon>
    </lineage>
</organism>
<dbReference type="RefSeq" id="WP_140509946.1">
    <property type="nucleotide sequence ID" value="NZ_RCZH01000013.1"/>
</dbReference>
<accession>A0A502EM03</accession>